<keyword evidence="3" id="KW-1185">Reference proteome</keyword>
<evidence type="ECO:0000313" key="2">
    <source>
        <dbReference type="EMBL" id="TGZ36164.1"/>
    </source>
</evidence>
<sequence length="264" mass="30299">MTRVRAWTTKFGINRTDGANATLKMSNPQEMAAPRTRVTLFRGVHPFQSVGHVCLVHAVTYRRGREENREFYTENKSPRPSRLMFDGATSFEIRPHWHRQDQSNAIAARNDSETASQQLRDGERRGIWRQESAHTFVPVMRYTYGSRDHYAFCPSAPYARDFMRPAHTYSIRVHYATSSILVESVVQRHAAATKSCERDSVVRRHEYAAPYRDASPFDEYIIIYQTCSILLGQGCKVQIIKRSFKGGSNEHHSVLNAAITDDKE</sequence>
<feature type="region of interest" description="Disordered" evidence="1">
    <location>
        <begin position="101"/>
        <end position="121"/>
    </location>
</feature>
<evidence type="ECO:0000313" key="3">
    <source>
        <dbReference type="Proteomes" id="UP000310200"/>
    </source>
</evidence>
<evidence type="ECO:0000256" key="1">
    <source>
        <dbReference type="SAM" id="MobiDB-lite"/>
    </source>
</evidence>
<proteinExistence type="predicted"/>
<dbReference type="AlphaFoldDB" id="A0A4V3S781"/>
<name>A0A4V3S781_9HYME</name>
<dbReference type="EMBL" id="QBLH01003688">
    <property type="protein sequence ID" value="TGZ36164.1"/>
    <property type="molecule type" value="Genomic_DNA"/>
</dbReference>
<dbReference type="Proteomes" id="UP000310200">
    <property type="component" value="Unassembled WGS sequence"/>
</dbReference>
<accession>A0A4V3S781</accession>
<reference evidence="2 3" key="1">
    <citation type="journal article" date="2019" name="Philos. Trans. R. Soc. Lond., B, Biol. Sci.">
        <title>Ant behaviour and brain gene expression of defending hosts depend on the ecological success of the intruding social parasite.</title>
        <authorList>
            <person name="Kaur R."/>
            <person name="Stoldt M."/>
            <person name="Jongepier E."/>
            <person name="Feldmeyer B."/>
            <person name="Menzel F."/>
            <person name="Bornberg-Bauer E."/>
            <person name="Foitzik S."/>
        </authorList>
    </citation>
    <scope>NUCLEOTIDE SEQUENCE [LARGE SCALE GENOMIC DNA]</scope>
    <source>
        <tissue evidence="2">Whole body</tissue>
    </source>
</reference>
<gene>
    <name evidence="2" type="ORF">DBV15_07236</name>
</gene>
<organism evidence="2 3">
    <name type="scientific">Temnothorax longispinosus</name>
    <dbReference type="NCBI Taxonomy" id="300112"/>
    <lineage>
        <taxon>Eukaryota</taxon>
        <taxon>Metazoa</taxon>
        <taxon>Ecdysozoa</taxon>
        <taxon>Arthropoda</taxon>
        <taxon>Hexapoda</taxon>
        <taxon>Insecta</taxon>
        <taxon>Pterygota</taxon>
        <taxon>Neoptera</taxon>
        <taxon>Endopterygota</taxon>
        <taxon>Hymenoptera</taxon>
        <taxon>Apocrita</taxon>
        <taxon>Aculeata</taxon>
        <taxon>Formicoidea</taxon>
        <taxon>Formicidae</taxon>
        <taxon>Myrmicinae</taxon>
        <taxon>Temnothorax</taxon>
    </lineage>
</organism>
<comment type="caution">
    <text evidence="2">The sequence shown here is derived from an EMBL/GenBank/DDBJ whole genome shotgun (WGS) entry which is preliminary data.</text>
</comment>
<protein>
    <submittedName>
        <fullName evidence="2">Uncharacterized protein</fullName>
    </submittedName>
</protein>